<dbReference type="RefSeq" id="WP_091337927.1">
    <property type="nucleotide sequence ID" value="NZ_FNYC01000005.1"/>
</dbReference>
<keyword evidence="2" id="KW-0175">Coiled coil</keyword>
<protein>
    <submittedName>
        <fullName evidence="4">HlyD family secretion protein</fullName>
    </submittedName>
</protein>
<dbReference type="GO" id="GO:0030313">
    <property type="term" value="C:cell envelope"/>
    <property type="evidence" value="ECO:0007669"/>
    <property type="project" value="UniProtKB-SubCell"/>
</dbReference>
<gene>
    <name evidence="4" type="ORF">SAMN04487997_2742</name>
</gene>
<evidence type="ECO:0000256" key="3">
    <source>
        <dbReference type="SAM" id="SignalP"/>
    </source>
</evidence>
<reference evidence="4 5" key="1">
    <citation type="submission" date="2016-10" db="EMBL/GenBank/DDBJ databases">
        <authorList>
            <person name="de Groot N.N."/>
        </authorList>
    </citation>
    <scope>NUCLEOTIDE SEQUENCE [LARGE SCALE GENOMIC DNA]</scope>
    <source>
        <strain evidence="4 5">DSM 26515</strain>
    </source>
</reference>
<dbReference type="PANTHER" id="PTHR32347">
    <property type="entry name" value="EFFLUX SYSTEM COMPONENT YKNX-RELATED"/>
    <property type="match status" value="1"/>
</dbReference>
<dbReference type="Gene3D" id="2.40.30.170">
    <property type="match status" value="1"/>
</dbReference>
<accession>A0A1H6WXB6</accession>
<keyword evidence="3" id="KW-0732">Signal</keyword>
<proteinExistence type="predicted"/>
<evidence type="ECO:0000313" key="4">
    <source>
        <dbReference type="EMBL" id="SEJ21529.1"/>
    </source>
</evidence>
<feature type="chain" id="PRO_5011593542" evidence="3">
    <location>
        <begin position="24"/>
        <end position="403"/>
    </location>
</feature>
<evidence type="ECO:0000313" key="5">
    <source>
        <dbReference type="Proteomes" id="UP000199420"/>
    </source>
</evidence>
<dbReference type="AlphaFoldDB" id="A0A1H6WXB6"/>
<evidence type="ECO:0000256" key="2">
    <source>
        <dbReference type="ARBA" id="ARBA00023054"/>
    </source>
</evidence>
<keyword evidence="5" id="KW-1185">Reference proteome</keyword>
<feature type="signal peptide" evidence="3">
    <location>
        <begin position="1"/>
        <end position="23"/>
    </location>
</feature>
<dbReference type="InterPro" id="IPR050465">
    <property type="entry name" value="UPF0194_transport"/>
</dbReference>
<evidence type="ECO:0000256" key="1">
    <source>
        <dbReference type="ARBA" id="ARBA00004196"/>
    </source>
</evidence>
<dbReference type="PROSITE" id="PS51257">
    <property type="entry name" value="PROKAR_LIPOPROTEIN"/>
    <property type="match status" value="1"/>
</dbReference>
<dbReference type="STRING" id="529704.SAMN02927913_2719"/>
<dbReference type="Gene3D" id="2.40.420.20">
    <property type="match status" value="1"/>
</dbReference>
<dbReference type="EMBL" id="FNYC01000005">
    <property type="protein sequence ID" value="SEJ21529.1"/>
    <property type="molecule type" value="Genomic_DNA"/>
</dbReference>
<sequence length="403" mass="43466">MRRRIGGLLPLLLSLAACGSAQKVDYTVLEQAHAGPLEFSVQADGELRAVTATPLLVPGQQWTPRQLSWMLPDGSHVTKGELVARFSATQSKQDLAQARIDLERNLIARAGKQGELADKRGQLDVDMIQVDGQLAIAHRYAHATLAAIARNDILDAVQDAAYLGVRRQILEWREQQSSARGEAELAVLDAQHNTYDMVAKQKQADLDALELRAPHDGVLVLERDWSEQLPHVGSSLWAGNSFASLPDLDALEVQLAVPQIEAQGIAVGDAVELHPWGRPDQQVSAKLHWLAAAAQPRDRESPVKYLLMKARVPAEAVRRYGWAPGQRFVGNILLLKTPHGMSVPNLALGGDGDAATVRVLSGGDEVVRKLKLGARGATRTQVLDGLHEGDRILLATGGTGAGA</sequence>
<dbReference type="Proteomes" id="UP000199420">
    <property type="component" value="Unassembled WGS sequence"/>
</dbReference>
<comment type="subcellular location">
    <subcellularLocation>
        <location evidence="1">Cell envelope</location>
    </subcellularLocation>
</comment>
<organism evidence="4 5">
    <name type="scientific">Frateuria terrea</name>
    <dbReference type="NCBI Taxonomy" id="529704"/>
    <lineage>
        <taxon>Bacteria</taxon>
        <taxon>Pseudomonadati</taxon>
        <taxon>Pseudomonadota</taxon>
        <taxon>Gammaproteobacteria</taxon>
        <taxon>Lysobacterales</taxon>
        <taxon>Rhodanobacteraceae</taxon>
        <taxon>Frateuria</taxon>
    </lineage>
</organism>
<dbReference type="OrthoDB" id="8738918at2"/>
<dbReference type="PANTHER" id="PTHR32347:SF23">
    <property type="entry name" value="BLL5650 PROTEIN"/>
    <property type="match status" value="1"/>
</dbReference>
<name>A0A1H6WXB6_9GAMM</name>